<feature type="domain" description="Peptidase S1" evidence="1">
    <location>
        <begin position="7"/>
        <end position="263"/>
    </location>
</feature>
<dbReference type="InterPro" id="IPR018114">
    <property type="entry name" value="TRYPSIN_HIS"/>
</dbReference>
<dbReference type="GO" id="GO:0004252">
    <property type="term" value="F:serine-type endopeptidase activity"/>
    <property type="evidence" value="ECO:0007669"/>
    <property type="project" value="InterPro"/>
</dbReference>
<dbReference type="AlphaFoldDB" id="A0A158R5T4"/>
<dbReference type="PROSITE" id="PS50240">
    <property type="entry name" value="TRYPSIN_DOM"/>
    <property type="match status" value="1"/>
</dbReference>
<dbReference type="PANTHER" id="PTHR24260:SF132">
    <property type="entry name" value="PEPTIDASE S1 DOMAIN-CONTAINING PROTEIN"/>
    <property type="match status" value="1"/>
</dbReference>
<dbReference type="STRING" id="451379.A0A158R5T4"/>
<dbReference type="Gene3D" id="2.40.10.10">
    <property type="entry name" value="Trypsin-like serine proteases"/>
    <property type="match status" value="1"/>
</dbReference>
<dbReference type="GO" id="GO:0006508">
    <property type="term" value="P:proteolysis"/>
    <property type="evidence" value="ECO:0007669"/>
    <property type="project" value="InterPro"/>
</dbReference>
<protein>
    <submittedName>
        <fullName evidence="3">Peptidase S1 domain-containing protein</fullName>
    </submittedName>
</protein>
<evidence type="ECO:0000313" key="3">
    <source>
        <dbReference type="WBParaSite" id="SMUV_0000806101-mRNA-1"/>
    </source>
</evidence>
<dbReference type="PROSITE" id="PS00134">
    <property type="entry name" value="TRYPSIN_HIS"/>
    <property type="match status" value="1"/>
</dbReference>
<dbReference type="InterPro" id="IPR001254">
    <property type="entry name" value="Trypsin_dom"/>
</dbReference>
<sequence length="309" mass="35009">MQRYEEIVPEELANPLSYPYVVKLFIHFPSREKAEICTGALITRSLVITAGHCVSTDYEVAASLEVQFPPGVLRGRYSVRKVFGIIRTFPPDDDFTGEEQVDIAILELAVEINICNRTCIHYPYIPILRLPIRNIYNITWQPLNLGPKIYTNCTLLGYGKTASGVHNLRQISNMALWHLNHRFLVPLLSAESQGRTCYGDSGGPTVCYSRNGTPILYGITSFSIGQLDLQSRKLRCYDEDSTYLVDVLTDVQYILPRLREILIREGKLDEFLYDNKKSKAMDTVNALGLLLADNVTLPLVNMKTIYPRI</sequence>
<evidence type="ECO:0000313" key="2">
    <source>
        <dbReference type="Proteomes" id="UP000046393"/>
    </source>
</evidence>
<dbReference type="InterPro" id="IPR001314">
    <property type="entry name" value="Peptidase_S1A"/>
</dbReference>
<dbReference type="InterPro" id="IPR051333">
    <property type="entry name" value="CLIP_Serine_Protease"/>
</dbReference>
<keyword evidence="2" id="KW-1185">Reference proteome</keyword>
<dbReference type="SUPFAM" id="SSF50494">
    <property type="entry name" value="Trypsin-like serine proteases"/>
    <property type="match status" value="1"/>
</dbReference>
<dbReference type="WBParaSite" id="SMUV_0000806101-mRNA-1">
    <property type="protein sequence ID" value="SMUV_0000806101-mRNA-1"/>
    <property type="gene ID" value="SMUV_0000806101"/>
</dbReference>
<dbReference type="Proteomes" id="UP000046393">
    <property type="component" value="Unplaced"/>
</dbReference>
<proteinExistence type="predicted"/>
<evidence type="ECO:0000259" key="1">
    <source>
        <dbReference type="PROSITE" id="PS50240"/>
    </source>
</evidence>
<dbReference type="SMART" id="SM00020">
    <property type="entry name" value="Tryp_SPc"/>
    <property type="match status" value="1"/>
</dbReference>
<name>A0A158R5T4_9BILA</name>
<reference evidence="3" key="1">
    <citation type="submission" date="2016-04" db="UniProtKB">
        <authorList>
            <consortium name="WormBaseParasite"/>
        </authorList>
    </citation>
    <scope>IDENTIFICATION</scope>
</reference>
<dbReference type="InterPro" id="IPR043504">
    <property type="entry name" value="Peptidase_S1_PA_chymotrypsin"/>
</dbReference>
<dbReference type="Pfam" id="PF00089">
    <property type="entry name" value="Trypsin"/>
    <property type="match status" value="1"/>
</dbReference>
<dbReference type="PANTHER" id="PTHR24260">
    <property type="match status" value="1"/>
</dbReference>
<accession>A0A158R5T4</accession>
<organism evidence="2 3">
    <name type="scientific">Syphacia muris</name>
    <dbReference type="NCBI Taxonomy" id="451379"/>
    <lineage>
        <taxon>Eukaryota</taxon>
        <taxon>Metazoa</taxon>
        <taxon>Ecdysozoa</taxon>
        <taxon>Nematoda</taxon>
        <taxon>Chromadorea</taxon>
        <taxon>Rhabditida</taxon>
        <taxon>Spirurina</taxon>
        <taxon>Oxyuridomorpha</taxon>
        <taxon>Oxyuroidea</taxon>
        <taxon>Oxyuridae</taxon>
        <taxon>Syphacia</taxon>
    </lineage>
</organism>
<dbReference type="InterPro" id="IPR009003">
    <property type="entry name" value="Peptidase_S1_PA"/>
</dbReference>
<dbReference type="PRINTS" id="PR00722">
    <property type="entry name" value="CHYMOTRYPSIN"/>
</dbReference>